<evidence type="ECO:0000256" key="1">
    <source>
        <dbReference type="SAM" id="Phobius"/>
    </source>
</evidence>
<organism evidence="3 4">
    <name type="scientific">Levilactobacillus koreensis</name>
    <dbReference type="NCBI Taxonomy" id="637971"/>
    <lineage>
        <taxon>Bacteria</taxon>
        <taxon>Bacillati</taxon>
        <taxon>Bacillota</taxon>
        <taxon>Bacilli</taxon>
        <taxon>Lactobacillales</taxon>
        <taxon>Lactobacillaceae</taxon>
        <taxon>Levilactobacillus</taxon>
    </lineage>
</organism>
<feature type="transmembrane region" description="Helical" evidence="1">
    <location>
        <begin position="228"/>
        <end position="251"/>
    </location>
</feature>
<dbReference type="KEGG" id="lko:ABN16_10270"/>
<keyword evidence="1" id="KW-1133">Transmembrane helix</keyword>
<feature type="transmembrane region" description="Helical" evidence="1">
    <location>
        <begin position="174"/>
        <end position="191"/>
    </location>
</feature>
<feature type="transmembrane region" description="Helical" evidence="1">
    <location>
        <begin position="144"/>
        <end position="162"/>
    </location>
</feature>
<evidence type="ECO:0000259" key="2">
    <source>
        <dbReference type="Pfam" id="PF01757"/>
    </source>
</evidence>
<keyword evidence="1" id="KW-0472">Membrane</keyword>
<feature type="domain" description="Acyltransferase 3" evidence="2">
    <location>
        <begin position="23"/>
        <end position="351"/>
    </location>
</feature>
<keyword evidence="1" id="KW-0812">Transmembrane</keyword>
<dbReference type="GO" id="GO:0016747">
    <property type="term" value="F:acyltransferase activity, transferring groups other than amino-acyl groups"/>
    <property type="evidence" value="ECO:0007669"/>
    <property type="project" value="InterPro"/>
</dbReference>
<feature type="transmembrane region" description="Helical" evidence="1">
    <location>
        <begin position="66"/>
        <end position="92"/>
    </location>
</feature>
<dbReference type="EMBL" id="CP012033">
    <property type="protein sequence ID" value="AKP65347.1"/>
    <property type="molecule type" value="Genomic_DNA"/>
</dbReference>
<reference evidence="3 4" key="1">
    <citation type="submission" date="2015-07" db="EMBL/GenBank/DDBJ databases">
        <title>Lactobacillus korensis/26-25/ whole genome sequencing.</title>
        <authorList>
            <person name="Kim M.K."/>
            <person name="Im W.-T."/>
            <person name="Srinivasan S."/>
            <person name="Lee J.-J."/>
        </authorList>
    </citation>
    <scope>NUCLEOTIDE SEQUENCE [LARGE SCALE GENOMIC DNA]</scope>
    <source>
        <strain evidence="3 4">26-25</strain>
    </source>
</reference>
<proteinExistence type="predicted"/>
<feature type="transmembrane region" description="Helical" evidence="1">
    <location>
        <begin position="104"/>
        <end position="132"/>
    </location>
</feature>
<keyword evidence="4" id="KW-1185">Reference proteome</keyword>
<evidence type="ECO:0000313" key="4">
    <source>
        <dbReference type="Proteomes" id="UP000036000"/>
    </source>
</evidence>
<feature type="transmembrane region" description="Helical" evidence="1">
    <location>
        <begin position="271"/>
        <end position="291"/>
    </location>
</feature>
<dbReference type="InterPro" id="IPR002656">
    <property type="entry name" value="Acyl_transf_3_dom"/>
</dbReference>
<dbReference type="Proteomes" id="UP000036000">
    <property type="component" value="Chromosome"/>
</dbReference>
<name>A0AAC8UX88_9LACO</name>
<feature type="transmembrane region" description="Helical" evidence="1">
    <location>
        <begin position="334"/>
        <end position="356"/>
    </location>
</feature>
<dbReference type="AlphaFoldDB" id="A0AAC8UX88"/>
<gene>
    <name evidence="3" type="ORF">ABN16_10270</name>
</gene>
<protein>
    <recommendedName>
        <fullName evidence="2">Acyltransferase 3 domain-containing protein</fullName>
    </recommendedName>
</protein>
<dbReference type="Pfam" id="PF01757">
    <property type="entry name" value="Acyl_transf_3"/>
    <property type="match status" value="1"/>
</dbReference>
<sequence>MGTILRLKRSPKESILKKKRSSNIELLRILAMFFIVLHHAIVHGVLGEYVGNIYSGTIFTNHWVNITIANILVIVGKTGVEIFVIITGYFMITSRFKGNKLIKLWIPIWIYSVLGLVIGILSGKFNIGIIAIVKSVFPITFVDYWFMTAYIVLYCAIPFLNILWKSINSKMKQYLLLFLFVIDVIIPTLLGGPVAEYFASNEASQFLFLYFVGAFLREKDVLNGAYKLLGKILFCGSWALYALLVVGFMFVTKQTGNSLIATHAQHFAKDGSPLVLGMAVGLFIIFGGHPIKSNAFINRMSTSMFAVYLIHDNQYLRVLIWHDWFHLDRLVQTTVWQMLVGVIGLSVLVFVTATIIDVIREAFFNRIEIKASNEIIILLRKLFSILRRNKLVDNIISFFDLRTNG</sequence>
<evidence type="ECO:0000313" key="3">
    <source>
        <dbReference type="EMBL" id="AKP65347.1"/>
    </source>
</evidence>
<feature type="transmembrane region" description="Helical" evidence="1">
    <location>
        <begin position="26"/>
        <end position="46"/>
    </location>
</feature>
<accession>A0AAC8UX88</accession>